<gene>
    <name evidence="1" type="ORF">PPSC2_26980</name>
</gene>
<evidence type="ECO:0000313" key="2">
    <source>
        <dbReference type="Proteomes" id="UP000006868"/>
    </source>
</evidence>
<dbReference type="EMBL" id="CP002214">
    <property type="protein sequence ID" value="AKA44369.1"/>
    <property type="molecule type" value="Genomic_DNA"/>
</dbReference>
<dbReference type="Proteomes" id="UP000006868">
    <property type="component" value="Plasmid pSC2"/>
</dbReference>
<dbReference type="KEGG" id="ppm:PPSC2_26980"/>
<name>A0A0D5ZCS1_PAEPS</name>
<keyword evidence="1" id="KW-0614">Plasmid</keyword>
<dbReference type="PATRIC" id="fig|886882.15.peg.5705"/>
<organism evidence="1 2">
    <name type="scientific">Paenibacillus polymyxa (strain SC2)</name>
    <name type="common">Bacillus polymyxa</name>
    <dbReference type="NCBI Taxonomy" id="886882"/>
    <lineage>
        <taxon>Bacteria</taxon>
        <taxon>Bacillati</taxon>
        <taxon>Bacillota</taxon>
        <taxon>Bacilli</taxon>
        <taxon>Bacillales</taxon>
        <taxon>Paenibacillaceae</taxon>
        <taxon>Paenibacillus</taxon>
    </lineage>
</organism>
<geneLocation type="plasmid" evidence="1 2">
    <name>pSC2</name>
</geneLocation>
<reference evidence="1 2" key="1">
    <citation type="journal article" date="2011" name="J. Bacteriol.">
        <title>Complete genome sequence of Paenibacillus polymyxa SC2, a strain of plant growth-promoting Rhizobacterium with broad-spectrum antimicrobial activity.</title>
        <authorList>
            <person name="Ma M."/>
            <person name="Wang C."/>
            <person name="Ding Y."/>
            <person name="Li L."/>
            <person name="Shen D."/>
            <person name="Jiang X."/>
            <person name="Guan D."/>
            <person name="Cao F."/>
            <person name="Chen H."/>
            <person name="Feng R."/>
            <person name="Wang X."/>
            <person name="Ge Y."/>
            <person name="Yao L."/>
            <person name="Bing X."/>
            <person name="Yang X."/>
            <person name="Li J."/>
            <person name="Du B."/>
        </authorList>
    </citation>
    <scope>NUCLEOTIDE SEQUENCE [LARGE SCALE GENOMIC DNA]</scope>
    <source>
        <strain evidence="1 2">SC2</strain>
        <plasmid evidence="2">pSC2</plasmid>
    </source>
</reference>
<proteinExistence type="predicted"/>
<evidence type="ECO:0000313" key="1">
    <source>
        <dbReference type="EMBL" id="AKA44369.1"/>
    </source>
</evidence>
<sequence>MQVVNLTPYEVKIVDDGGAVIKAYPATGKMVRVNTNDIQLPSVDEVPVVRVEYTDVDGLPESRPNTIYLVSVLVAQALGGSRRDVYTPDTGPESVFRDAGGQIVGVRRLMQI</sequence>
<accession>A0A0D5ZCS1</accession>
<protein>
    <submittedName>
        <fullName evidence="1">Uncharacterized protein</fullName>
    </submittedName>
</protein>
<dbReference type="AlphaFoldDB" id="A0A0D5ZCS1"/>
<dbReference type="HOGENOM" id="CLU_145839_0_0_9"/>